<feature type="domain" description="LicD/FKTN/FKRP nucleotidyltransferase" evidence="1">
    <location>
        <begin position="170"/>
        <end position="382"/>
    </location>
</feature>
<keyword evidence="3" id="KW-1185">Reference proteome</keyword>
<dbReference type="STRING" id="47311.MBCUT_11150"/>
<accession>A0A166DWT7</accession>
<comment type="caution">
    <text evidence="2">The sequence shown here is derived from an EMBL/GenBank/DDBJ whole genome shotgun (WGS) entry which is preliminary data.</text>
</comment>
<dbReference type="InterPro" id="IPR007074">
    <property type="entry name" value="LicD/FKTN/FKRP_NTP_transf"/>
</dbReference>
<dbReference type="AlphaFoldDB" id="A0A166DWT7"/>
<evidence type="ECO:0000259" key="1">
    <source>
        <dbReference type="Pfam" id="PF04991"/>
    </source>
</evidence>
<protein>
    <submittedName>
        <fullName evidence="2">LicD family protein</fullName>
    </submittedName>
</protein>
<dbReference type="Pfam" id="PF04991">
    <property type="entry name" value="LicD"/>
    <property type="match status" value="1"/>
</dbReference>
<dbReference type="Proteomes" id="UP000077275">
    <property type="component" value="Unassembled WGS sequence"/>
</dbReference>
<evidence type="ECO:0000313" key="3">
    <source>
        <dbReference type="Proteomes" id="UP000077275"/>
    </source>
</evidence>
<dbReference type="RefSeq" id="WP_067259705.1">
    <property type="nucleotide sequence ID" value="NZ_LWMW01000101.1"/>
</dbReference>
<proteinExistence type="predicted"/>
<dbReference type="PATRIC" id="fig|47311.3.peg.1227"/>
<organism evidence="2 3">
    <name type="scientific">Methanobrevibacter cuticularis</name>
    <dbReference type="NCBI Taxonomy" id="47311"/>
    <lineage>
        <taxon>Archaea</taxon>
        <taxon>Methanobacteriati</taxon>
        <taxon>Methanobacteriota</taxon>
        <taxon>Methanomada group</taxon>
        <taxon>Methanobacteria</taxon>
        <taxon>Methanobacteriales</taxon>
        <taxon>Methanobacteriaceae</taxon>
        <taxon>Methanobrevibacter</taxon>
    </lineage>
</organism>
<dbReference type="PANTHER" id="PTHR43404">
    <property type="entry name" value="LIPOPOLYSACCHARIDE CHOLINEPHOSPHOTRANSFERASE LICD"/>
    <property type="match status" value="1"/>
</dbReference>
<dbReference type="InterPro" id="IPR052942">
    <property type="entry name" value="LPS_cholinephosphotransferase"/>
</dbReference>
<dbReference type="PANTHER" id="PTHR43404:SF2">
    <property type="entry name" value="LIPOPOLYSACCHARIDE CHOLINEPHOSPHOTRANSFERASE LICD"/>
    <property type="match status" value="1"/>
</dbReference>
<gene>
    <name evidence="2" type="ORF">MBCUT_11150</name>
</gene>
<dbReference type="GO" id="GO:0009100">
    <property type="term" value="P:glycoprotein metabolic process"/>
    <property type="evidence" value="ECO:0007669"/>
    <property type="project" value="UniProtKB-ARBA"/>
</dbReference>
<evidence type="ECO:0000313" key="2">
    <source>
        <dbReference type="EMBL" id="KZX16034.1"/>
    </source>
</evidence>
<reference evidence="2 3" key="1">
    <citation type="submission" date="2016-04" db="EMBL/GenBank/DDBJ databases">
        <title>Genome sequence of Methanobrevibacter cuticularis DSM 11139.</title>
        <authorList>
            <person name="Poehlein A."/>
            <person name="Seedorf H."/>
            <person name="Daniel R."/>
        </authorList>
    </citation>
    <scope>NUCLEOTIDE SEQUENCE [LARGE SCALE GENOMIC DNA]</scope>
    <source>
        <strain evidence="2 3">DSM 11139</strain>
    </source>
</reference>
<dbReference type="OrthoDB" id="74704at2157"/>
<sequence>MIFYIIKKEKGNPKNIYRKIKAYYKINKYNLFDESYYLENNPNIDLSNKSPLDDYIYHGYREGKNPSKNFDGNYYLEKYEDVKSSGQNPLIHYVLYGKNEGRISGKNDLTYFKDMILENNSRLKQQEKIIDSYRRLFDVIFIDQDFHPKNTLKDVQDMCLEILKFVDNVCKKHNIDYWIDVGTLLGAVRHGGYIPWDDDIDIGMMRNDYNKFIQILDDEIKLNGLENVMDSRRQRLFNNGKSVYACIQMKYHTSYSLGMIDIFPYDYIIIDEKDMNNDFNEKYAKERREYRKDIVNTKELFDKGTYMSLKKSNKEDEILKKHSDKLNMTLKKSDWIIPGFEGSCTFRFIENNCIFPLRNIKFEGYEFKSPKNPFKYLKLKYGKNYMELPKVVLFHERRKYLRYRRNNHKVFRKHISKLKTVNDNFEF</sequence>
<dbReference type="EMBL" id="LWMW01000101">
    <property type="protein sequence ID" value="KZX16034.1"/>
    <property type="molecule type" value="Genomic_DNA"/>
</dbReference>
<name>A0A166DWT7_9EURY</name>